<organism evidence="8 9">
    <name type="scientific">Candidatus Staskawiczbacteria bacterium RIFCSPHIGHO2_02_FULL_42_22</name>
    <dbReference type="NCBI Taxonomy" id="1802207"/>
    <lineage>
        <taxon>Bacteria</taxon>
        <taxon>Candidatus Staskawicziibacteriota</taxon>
    </lineage>
</organism>
<keyword evidence="8" id="KW-0547">Nucleotide-binding</keyword>
<feature type="region of interest" description="Domain I" evidence="6">
    <location>
        <begin position="1"/>
        <end position="64"/>
    </location>
</feature>
<dbReference type="InterPro" id="IPR000085">
    <property type="entry name" value="RuvA"/>
</dbReference>
<name>A0A1G2I3H2_9BACT</name>
<evidence type="ECO:0000256" key="1">
    <source>
        <dbReference type="ARBA" id="ARBA00022490"/>
    </source>
</evidence>
<dbReference type="InterPro" id="IPR036267">
    <property type="entry name" value="RuvA_C_sf"/>
</dbReference>
<dbReference type="HAMAP" id="MF_00031">
    <property type="entry name" value="DNA_HJ_migration_RuvA"/>
    <property type="match status" value="1"/>
</dbReference>
<feature type="domain" description="Helix-hairpin-helix DNA-binding motif class 1" evidence="7">
    <location>
        <begin position="108"/>
        <end position="127"/>
    </location>
</feature>
<keyword evidence="8" id="KW-0067">ATP-binding</keyword>
<comment type="subcellular location">
    <subcellularLocation>
        <location evidence="6">Cytoplasm</location>
    </subcellularLocation>
</comment>
<dbReference type="GO" id="GO:0006310">
    <property type="term" value="P:DNA recombination"/>
    <property type="evidence" value="ECO:0007669"/>
    <property type="project" value="UniProtKB-UniRule"/>
</dbReference>
<comment type="subunit">
    <text evidence="6">Homotetramer. Forms an RuvA(8)-RuvB(12)-Holliday junction (HJ) complex. HJ DNA is sandwiched between 2 RuvA tetramers; dsDNA enters through RuvA and exits via RuvB. An RuvB hexamer assembles on each DNA strand where it exits the tetramer. Each RuvB hexamer is contacted by two RuvA subunits (via domain III) on 2 adjacent RuvB subunits; this complex drives branch migration. In the full resolvosome a probable DNA-RuvA(4)-RuvB(12)-RuvC(2) complex forms which resolves the HJ.</text>
</comment>
<dbReference type="InterPro" id="IPR011114">
    <property type="entry name" value="RuvA_C"/>
</dbReference>
<dbReference type="GO" id="GO:0005524">
    <property type="term" value="F:ATP binding"/>
    <property type="evidence" value="ECO:0007669"/>
    <property type="project" value="InterPro"/>
</dbReference>
<comment type="function">
    <text evidence="6">The RuvA-RuvB-RuvC complex processes Holliday junction (HJ) DNA during genetic recombination and DNA repair, while the RuvA-RuvB complex plays an important role in the rescue of blocked DNA replication forks via replication fork reversal (RFR). RuvA specifically binds to HJ cruciform DNA, conferring on it an open structure. The RuvB hexamer acts as an ATP-dependent pump, pulling dsDNA into and through the RuvAB complex. HJ branch migration allows RuvC to scan DNA until it finds its consensus sequence, where it cleaves and resolves the cruciform DNA.</text>
</comment>
<keyword evidence="5 6" id="KW-0234">DNA repair</keyword>
<accession>A0A1G2I3H2</accession>
<dbReference type="InterPro" id="IPR013849">
    <property type="entry name" value="DNA_helicase_Holl-junc_RuvA_I"/>
</dbReference>
<keyword evidence="2 6" id="KW-0227">DNA damage</keyword>
<comment type="caution">
    <text evidence="6">Lacks conserved residue(s) required for the propagation of feature annotation.</text>
</comment>
<dbReference type="SMART" id="SM00278">
    <property type="entry name" value="HhH1"/>
    <property type="match status" value="2"/>
</dbReference>
<evidence type="ECO:0000256" key="4">
    <source>
        <dbReference type="ARBA" id="ARBA00023172"/>
    </source>
</evidence>
<dbReference type="SUPFAM" id="SSF46929">
    <property type="entry name" value="DNA helicase RuvA subunit, C-terminal domain"/>
    <property type="match status" value="1"/>
</dbReference>
<dbReference type="Pfam" id="PF01330">
    <property type="entry name" value="RuvA_N"/>
    <property type="match status" value="1"/>
</dbReference>
<comment type="caution">
    <text evidence="8">The sequence shown here is derived from an EMBL/GenBank/DDBJ whole genome shotgun (WGS) entry which is preliminary data.</text>
</comment>
<dbReference type="GO" id="GO:0009379">
    <property type="term" value="C:Holliday junction helicase complex"/>
    <property type="evidence" value="ECO:0007669"/>
    <property type="project" value="InterPro"/>
</dbReference>
<evidence type="ECO:0000256" key="2">
    <source>
        <dbReference type="ARBA" id="ARBA00022763"/>
    </source>
</evidence>
<protein>
    <recommendedName>
        <fullName evidence="6">Holliday junction branch migration complex subunit RuvA</fullName>
    </recommendedName>
</protein>
<evidence type="ECO:0000259" key="7">
    <source>
        <dbReference type="SMART" id="SM00278"/>
    </source>
</evidence>
<dbReference type="InterPro" id="IPR003583">
    <property type="entry name" value="Hlx-hairpin-Hlx_DNA-bd_motif"/>
</dbReference>
<proteinExistence type="inferred from homology"/>
<comment type="domain">
    <text evidence="6">Has three domains with a flexible linker between the domains II and III and assumes an 'L' shape. Domain III is highly mobile and contacts RuvB.</text>
</comment>
<keyword evidence="4 6" id="KW-0233">DNA recombination</keyword>
<dbReference type="Gene3D" id="1.10.8.10">
    <property type="entry name" value="DNA helicase RuvA subunit, C-terminal domain"/>
    <property type="match status" value="1"/>
</dbReference>
<dbReference type="GO" id="GO:0000400">
    <property type="term" value="F:four-way junction DNA binding"/>
    <property type="evidence" value="ECO:0007669"/>
    <property type="project" value="UniProtKB-UniRule"/>
</dbReference>
<dbReference type="EMBL" id="MHOT01000012">
    <property type="protein sequence ID" value="OGZ69356.1"/>
    <property type="molecule type" value="Genomic_DNA"/>
</dbReference>
<evidence type="ECO:0000256" key="5">
    <source>
        <dbReference type="ARBA" id="ARBA00023204"/>
    </source>
</evidence>
<dbReference type="GO" id="GO:0048476">
    <property type="term" value="C:Holliday junction resolvase complex"/>
    <property type="evidence" value="ECO:0007669"/>
    <property type="project" value="UniProtKB-UniRule"/>
</dbReference>
<sequence length="188" mass="20722">MISYLKGSIILKKDKFIIVETGGIGYKVFLSNSSMLKLPEVGSDIKLFCFQNVKEDALDLYGFLTYDELDFFEVLMDIRGVGPKSALDIAALGSLEKIKDRILKGDVKIFESVPGIGTKKAMTIILELTGKIKMLSSAKSRGPQDGAEDALTQLGFSRQQAREALKNVPTSVKDMEERIKQALKIIGK</sequence>
<dbReference type="SUPFAM" id="SSF47781">
    <property type="entry name" value="RuvA domain 2-like"/>
    <property type="match status" value="1"/>
</dbReference>
<dbReference type="Pfam" id="PF14520">
    <property type="entry name" value="HHH_5"/>
    <property type="match status" value="1"/>
</dbReference>
<dbReference type="STRING" id="1802207.A3D44_02770"/>
<keyword evidence="3 6" id="KW-0238">DNA-binding</keyword>
<dbReference type="Proteomes" id="UP000178820">
    <property type="component" value="Unassembled WGS sequence"/>
</dbReference>
<comment type="similarity">
    <text evidence="6">Belongs to the RuvA family.</text>
</comment>
<dbReference type="NCBIfam" id="TIGR00084">
    <property type="entry name" value="ruvA"/>
    <property type="match status" value="1"/>
</dbReference>
<keyword evidence="8" id="KW-0378">Hydrolase</keyword>
<dbReference type="AlphaFoldDB" id="A0A1G2I3H2"/>
<keyword evidence="1 6" id="KW-0963">Cytoplasm</keyword>
<feature type="region of interest" description="Domain III" evidence="6">
    <location>
        <begin position="145"/>
        <end position="188"/>
    </location>
</feature>
<dbReference type="Gene3D" id="2.40.50.140">
    <property type="entry name" value="Nucleic acid-binding proteins"/>
    <property type="match status" value="1"/>
</dbReference>
<evidence type="ECO:0000256" key="6">
    <source>
        <dbReference type="HAMAP-Rule" id="MF_00031"/>
    </source>
</evidence>
<dbReference type="GO" id="GO:0009378">
    <property type="term" value="F:four-way junction helicase activity"/>
    <property type="evidence" value="ECO:0007669"/>
    <property type="project" value="InterPro"/>
</dbReference>
<keyword evidence="8" id="KW-0347">Helicase</keyword>
<feature type="domain" description="Helix-hairpin-helix DNA-binding motif class 1" evidence="7">
    <location>
        <begin position="73"/>
        <end position="92"/>
    </location>
</feature>
<evidence type="ECO:0000256" key="3">
    <source>
        <dbReference type="ARBA" id="ARBA00023125"/>
    </source>
</evidence>
<dbReference type="GO" id="GO:0006281">
    <property type="term" value="P:DNA repair"/>
    <property type="evidence" value="ECO:0007669"/>
    <property type="project" value="UniProtKB-UniRule"/>
</dbReference>
<evidence type="ECO:0000313" key="8">
    <source>
        <dbReference type="EMBL" id="OGZ69356.1"/>
    </source>
</evidence>
<reference evidence="8 9" key="1">
    <citation type="journal article" date="2016" name="Nat. Commun.">
        <title>Thousands of microbial genomes shed light on interconnected biogeochemical processes in an aquifer system.</title>
        <authorList>
            <person name="Anantharaman K."/>
            <person name="Brown C.T."/>
            <person name="Hug L.A."/>
            <person name="Sharon I."/>
            <person name="Castelle C.J."/>
            <person name="Probst A.J."/>
            <person name="Thomas B.C."/>
            <person name="Singh A."/>
            <person name="Wilkins M.J."/>
            <person name="Karaoz U."/>
            <person name="Brodie E.L."/>
            <person name="Williams K.H."/>
            <person name="Hubbard S.S."/>
            <person name="Banfield J.F."/>
        </authorList>
    </citation>
    <scope>NUCLEOTIDE SEQUENCE [LARGE SCALE GENOMIC DNA]</scope>
</reference>
<evidence type="ECO:0000313" key="9">
    <source>
        <dbReference type="Proteomes" id="UP000178820"/>
    </source>
</evidence>
<dbReference type="InterPro" id="IPR010994">
    <property type="entry name" value="RuvA_2-like"/>
</dbReference>
<dbReference type="SUPFAM" id="SSF50249">
    <property type="entry name" value="Nucleic acid-binding proteins"/>
    <property type="match status" value="1"/>
</dbReference>
<dbReference type="Gene3D" id="1.10.150.20">
    <property type="entry name" value="5' to 3' exonuclease, C-terminal subdomain"/>
    <property type="match status" value="1"/>
</dbReference>
<gene>
    <name evidence="6" type="primary">ruvA</name>
    <name evidence="8" type="ORF">A3D44_02770</name>
</gene>
<dbReference type="CDD" id="cd14332">
    <property type="entry name" value="UBA_RuvA_C"/>
    <property type="match status" value="1"/>
</dbReference>
<dbReference type="InterPro" id="IPR012340">
    <property type="entry name" value="NA-bd_OB-fold"/>
</dbReference>
<dbReference type="Pfam" id="PF07499">
    <property type="entry name" value="RuvA_C"/>
    <property type="match status" value="1"/>
</dbReference>
<dbReference type="GO" id="GO:0005737">
    <property type="term" value="C:cytoplasm"/>
    <property type="evidence" value="ECO:0007669"/>
    <property type="project" value="UniProtKB-SubCell"/>
</dbReference>